<dbReference type="Proteomes" id="UP001231189">
    <property type="component" value="Unassembled WGS sequence"/>
</dbReference>
<feature type="compositionally biased region" description="Acidic residues" evidence="1">
    <location>
        <begin position="18"/>
        <end position="30"/>
    </location>
</feature>
<dbReference type="EMBL" id="JAUUTY010000003">
    <property type="protein sequence ID" value="KAK1670043.1"/>
    <property type="molecule type" value="Genomic_DNA"/>
</dbReference>
<name>A0AAD8WRD6_LOLMU</name>
<proteinExistence type="predicted"/>
<feature type="compositionally biased region" description="Basic and acidic residues" evidence="1">
    <location>
        <begin position="55"/>
        <end position="64"/>
    </location>
</feature>
<keyword evidence="3" id="KW-1185">Reference proteome</keyword>
<gene>
    <name evidence="2" type="ORF">QYE76_058202</name>
</gene>
<reference evidence="2" key="1">
    <citation type="submission" date="2023-07" db="EMBL/GenBank/DDBJ databases">
        <title>A chromosome-level genome assembly of Lolium multiflorum.</title>
        <authorList>
            <person name="Chen Y."/>
            <person name="Copetti D."/>
            <person name="Kolliker R."/>
            <person name="Studer B."/>
        </authorList>
    </citation>
    <scope>NUCLEOTIDE SEQUENCE</scope>
    <source>
        <strain evidence="2">02402/16</strain>
        <tissue evidence="2">Leaf</tissue>
    </source>
</reference>
<feature type="region of interest" description="Disordered" evidence="1">
    <location>
        <begin position="1"/>
        <end position="81"/>
    </location>
</feature>
<evidence type="ECO:0000313" key="3">
    <source>
        <dbReference type="Proteomes" id="UP001231189"/>
    </source>
</evidence>
<protein>
    <submittedName>
        <fullName evidence="2">Uncharacterized protein</fullName>
    </submittedName>
</protein>
<accession>A0AAD8WRD6</accession>
<comment type="caution">
    <text evidence="2">The sequence shown here is derived from an EMBL/GenBank/DDBJ whole genome shotgun (WGS) entry which is preliminary data.</text>
</comment>
<feature type="compositionally biased region" description="Acidic residues" evidence="1">
    <location>
        <begin position="44"/>
        <end position="54"/>
    </location>
</feature>
<organism evidence="2 3">
    <name type="scientific">Lolium multiflorum</name>
    <name type="common">Italian ryegrass</name>
    <name type="synonym">Lolium perenne subsp. multiflorum</name>
    <dbReference type="NCBI Taxonomy" id="4521"/>
    <lineage>
        <taxon>Eukaryota</taxon>
        <taxon>Viridiplantae</taxon>
        <taxon>Streptophyta</taxon>
        <taxon>Embryophyta</taxon>
        <taxon>Tracheophyta</taxon>
        <taxon>Spermatophyta</taxon>
        <taxon>Magnoliopsida</taxon>
        <taxon>Liliopsida</taxon>
        <taxon>Poales</taxon>
        <taxon>Poaceae</taxon>
        <taxon>BOP clade</taxon>
        <taxon>Pooideae</taxon>
        <taxon>Poodae</taxon>
        <taxon>Poeae</taxon>
        <taxon>Poeae Chloroplast Group 2 (Poeae type)</taxon>
        <taxon>Loliodinae</taxon>
        <taxon>Loliinae</taxon>
        <taxon>Lolium</taxon>
    </lineage>
</organism>
<sequence length="191" mass="20834">MGAGIGEMTCSHRTAAPLEEEKEEDDDDSLEGYPPAKRLRMWWDDDSDDDEEDEAPVRLREQRQEPIGSGADESSKDDDEGSDALAIMTEPIAWSGLLRVFATRAAALVSIFASGAGSYHVDLNKDPGGNLRGRSKICSVLVTSKSNPLGGQVALPICGILGFLPSPFSHFYLLVSRMNFVFLCIDQDYCT</sequence>
<evidence type="ECO:0000256" key="1">
    <source>
        <dbReference type="SAM" id="MobiDB-lite"/>
    </source>
</evidence>
<dbReference type="AlphaFoldDB" id="A0AAD8WRD6"/>
<evidence type="ECO:0000313" key="2">
    <source>
        <dbReference type="EMBL" id="KAK1670043.1"/>
    </source>
</evidence>